<comment type="cofactor">
    <cofactor evidence="6">
        <name>Mg(2+)</name>
        <dbReference type="ChEBI" id="CHEBI:18420"/>
    </cofactor>
    <text evidence="6">Binds 1 Mg(2+) ion per monomer.</text>
</comment>
<keyword evidence="6 8" id="KW-0560">Oxidoreductase</keyword>
<dbReference type="Proteomes" id="UP000473470">
    <property type="component" value="Unassembled WGS sequence"/>
</dbReference>
<dbReference type="RefSeq" id="WP_059885030.1">
    <property type="nucleotide sequence ID" value="NZ_CABVPM010000014.1"/>
</dbReference>
<protein>
    <recommendedName>
        <fullName evidence="4 6">dTDP-4-dehydrorhamnose reductase</fullName>
        <ecNumber evidence="3 6">1.1.1.133</ecNumber>
    </recommendedName>
</protein>
<dbReference type="UniPathway" id="UPA00124"/>
<dbReference type="InterPro" id="IPR029903">
    <property type="entry name" value="RmlD-like-bd"/>
</dbReference>
<gene>
    <name evidence="8" type="primary">rfbD</name>
    <name evidence="8" type="ORF">F7R25_10380</name>
</gene>
<comment type="catalytic activity">
    <reaction evidence="5 6">
        <text>dTDP-beta-L-rhamnose + NADP(+) = dTDP-4-dehydro-beta-L-rhamnose + NADPH + H(+)</text>
        <dbReference type="Rhea" id="RHEA:21796"/>
        <dbReference type="ChEBI" id="CHEBI:15378"/>
        <dbReference type="ChEBI" id="CHEBI:57510"/>
        <dbReference type="ChEBI" id="CHEBI:57783"/>
        <dbReference type="ChEBI" id="CHEBI:58349"/>
        <dbReference type="ChEBI" id="CHEBI:62830"/>
        <dbReference type="EC" id="1.1.1.133"/>
    </reaction>
</comment>
<keyword evidence="6" id="KW-0521">NADP</keyword>
<dbReference type="Gene3D" id="3.40.50.720">
    <property type="entry name" value="NAD(P)-binding Rossmann-like Domain"/>
    <property type="match status" value="1"/>
</dbReference>
<organism evidence="8 9">
    <name type="scientific">Burkholderia stagnalis</name>
    <dbReference type="NCBI Taxonomy" id="1503054"/>
    <lineage>
        <taxon>Bacteria</taxon>
        <taxon>Pseudomonadati</taxon>
        <taxon>Pseudomonadota</taxon>
        <taxon>Betaproteobacteria</taxon>
        <taxon>Burkholderiales</taxon>
        <taxon>Burkholderiaceae</taxon>
        <taxon>Burkholderia</taxon>
        <taxon>Burkholderia cepacia complex</taxon>
    </lineage>
</organism>
<comment type="pathway">
    <text evidence="1 6">Carbohydrate biosynthesis; dTDP-L-rhamnose biosynthesis.</text>
</comment>
<dbReference type="NCBIfam" id="TIGR01214">
    <property type="entry name" value="rmlD"/>
    <property type="match status" value="1"/>
</dbReference>
<dbReference type="PANTHER" id="PTHR10491">
    <property type="entry name" value="DTDP-4-DEHYDRORHAMNOSE REDUCTASE"/>
    <property type="match status" value="1"/>
</dbReference>
<comment type="function">
    <text evidence="6">Catalyzes the reduction of dTDP-6-deoxy-L-lyxo-4-hexulose to yield dTDP-L-rhamnose.</text>
</comment>
<evidence type="ECO:0000256" key="3">
    <source>
        <dbReference type="ARBA" id="ARBA00012929"/>
    </source>
</evidence>
<dbReference type="NCBIfam" id="NF007440">
    <property type="entry name" value="PRK09987.1"/>
    <property type="match status" value="1"/>
</dbReference>
<evidence type="ECO:0000313" key="8">
    <source>
        <dbReference type="EMBL" id="KAB0638875.1"/>
    </source>
</evidence>
<evidence type="ECO:0000313" key="9">
    <source>
        <dbReference type="Proteomes" id="UP000473470"/>
    </source>
</evidence>
<dbReference type="InterPro" id="IPR036291">
    <property type="entry name" value="NAD(P)-bd_dom_sf"/>
</dbReference>
<dbReference type="GO" id="GO:0019305">
    <property type="term" value="P:dTDP-rhamnose biosynthetic process"/>
    <property type="evidence" value="ECO:0007669"/>
    <property type="project" value="UniProtKB-UniPathway"/>
</dbReference>
<evidence type="ECO:0000256" key="5">
    <source>
        <dbReference type="ARBA" id="ARBA00048200"/>
    </source>
</evidence>
<evidence type="ECO:0000256" key="4">
    <source>
        <dbReference type="ARBA" id="ARBA00017099"/>
    </source>
</evidence>
<dbReference type="SUPFAM" id="SSF51735">
    <property type="entry name" value="NAD(P)-binding Rossmann-fold domains"/>
    <property type="match status" value="1"/>
</dbReference>
<feature type="domain" description="RmlD-like substrate binding" evidence="7">
    <location>
        <begin position="1"/>
        <end position="294"/>
    </location>
</feature>
<accession>A0A6L3MZD3</accession>
<evidence type="ECO:0000256" key="2">
    <source>
        <dbReference type="ARBA" id="ARBA00010944"/>
    </source>
</evidence>
<reference evidence="8 9" key="1">
    <citation type="submission" date="2019-09" db="EMBL/GenBank/DDBJ databases">
        <title>Draft genome sequences of 48 bacterial type strains from the CCUG.</title>
        <authorList>
            <person name="Tunovic T."/>
            <person name="Pineiro-Iglesias B."/>
            <person name="Unosson C."/>
            <person name="Inganas E."/>
            <person name="Ohlen M."/>
            <person name="Cardew S."/>
            <person name="Jensie-Markopoulos S."/>
            <person name="Salva-Serra F."/>
            <person name="Jaen-Luchoro D."/>
            <person name="Karlsson R."/>
            <person name="Svensson-Stadler L."/>
            <person name="Chun J."/>
            <person name="Moore E."/>
        </authorList>
    </citation>
    <scope>NUCLEOTIDE SEQUENCE [LARGE SCALE GENOMIC DNA]</scope>
    <source>
        <strain evidence="8 9">CCUG 65686</strain>
    </source>
</reference>
<comment type="similarity">
    <text evidence="2 6">Belongs to the dTDP-4-dehydrorhamnose reductase family.</text>
</comment>
<dbReference type="GO" id="GO:0005829">
    <property type="term" value="C:cytosol"/>
    <property type="evidence" value="ECO:0007669"/>
    <property type="project" value="TreeGrafter"/>
</dbReference>
<dbReference type="FunFam" id="3.40.50.720:FF:000159">
    <property type="entry name" value="dTDP-4-dehydrorhamnose reductase"/>
    <property type="match status" value="1"/>
</dbReference>
<evidence type="ECO:0000259" key="7">
    <source>
        <dbReference type="Pfam" id="PF04321"/>
    </source>
</evidence>
<evidence type="ECO:0000256" key="1">
    <source>
        <dbReference type="ARBA" id="ARBA00004781"/>
    </source>
</evidence>
<evidence type="ECO:0000256" key="6">
    <source>
        <dbReference type="RuleBase" id="RU364082"/>
    </source>
</evidence>
<dbReference type="InterPro" id="IPR005913">
    <property type="entry name" value="dTDP_dehydrorham_reduct"/>
</dbReference>
<dbReference type="AlphaFoldDB" id="A0A6L3MZD3"/>
<proteinExistence type="inferred from homology"/>
<dbReference type="GO" id="GO:0008831">
    <property type="term" value="F:dTDP-4-dehydrorhamnose reductase activity"/>
    <property type="evidence" value="ECO:0007669"/>
    <property type="project" value="UniProtKB-EC"/>
</dbReference>
<dbReference type="Pfam" id="PF04321">
    <property type="entry name" value="RmlD_sub_bind"/>
    <property type="match status" value="1"/>
</dbReference>
<name>A0A6L3MZD3_9BURK</name>
<comment type="caution">
    <text evidence="8">The sequence shown here is derived from an EMBL/GenBank/DDBJ whole genome shotgun (WGS) entry which is preliminary data.</text>
</comment>
<dbReference type="PANTHER" id="PTHR10491:SF4">
    <property type="entry name" value="METHIONINE ADENOSYLTRANSFERASE 2 SUBUNIT BETA"/>
    <property type="match status" value="1"/>
</dbReference>
<dbReference type="EMBL" id="VZOK01000012">
    <property type="protein sequence ID" value="KAB0638875.1"/>
    <property type="molecule type" value="Genomic_DNA"/>
</dbReference>
<sequence>MKILVTGRTGQVGWELARSMSVLGEVHALDRASADMTRPDELAARVRALRPDVIVNAAAYTAVDRAETETALADVVNGEAVGALANAAREMGALFVHYSTDYVFDGTAREPYHEDAATHPQNAYGRSKLLGEQSVAASGADYLLFRTTWVYGARGANFLLTMLRLMRERTELRVVADQHGAPTSARFIADATAHAVRQAVIERREGRFASGLFNLTADGATTWHGFAQYILERVRLIGAGELRTERIEPIATRDYPLPAPRPAYSVLDGSRLQGRFGLRRPQWQEGVDLVLDELIRR</sequence>
<dbReference type="Gene3D" id="3.90.25.10">
    <property type="entry name" value="UDP-galactose 4-epimerase, domain 1"/>
    <property type="match status" value="1"/>
</dbReference>
<dbReference type="EC" id="1.1.1.133" evidence="3 6"/>
<dbReference type="CDD" id="cd05254">
    <property type="entry name" value="dTDP_HR_like_SDR_e"/>
    <property type="match status" value="1"/>
</dbReference>